<evidence type="ECO:0000256" key="5">
    <source>
        <dbReference type="SAM" id="MobiDB-lite"/>
    </source>
</evidence>
<accession>A0A9D3MQF3</accession>
<keyword evidence="3" id="KW-0378">Hydrolase</keyword>
<keyword evidence="2" id="KW-0479">Metal-binding</keyword>
<evidence type="ECO:0000313" key="8">
    <source>
        <dbReference type="Proteomes" id="UP001044222"/>
    </source>
</evidence>
<name>A0A9D3MQF3_ANGAN</name>
<dbReference type="PANTHER" id="PTHR31835:SF1">
    <property type="entry name" value="URIDINE DIPHOSPHATE GLUCOSE PYROPHOSPHATASE NUDT22"/>
    <property type="match status" value="1"/>
</dbReference>
<evidence type="ECO:0000259" key="6">
    <source>
        <dbReference type="PROSITE" id="PS51462"/>
    </source>
</evidence>
<dbReference type="AlphaFoldDB" id="A0A9D3MQF3"/>
<dbReference type="GO" id="GO:0052751">
    <property type="term" value="F:GDP-mannose hydrolase activity"/>
    <property type="evidence" value="ECO:0007669"/>
    <property type="project" value="TreeGrafter"/>
</dbReference>
<comment type="caution">
    <text evidence="7">The sequence shown here is derived from an EMBL/GenBank/DDBJ whole genome shotgun (WGS) entry which is preliminary data.</text>
</comment>
<comment type="cofactor">
    <cofactor evidence="1">
        <name>Mg(2+)</name>
        <dbReference type="ChEBI" id="CHEBI:18420"/>
    </cofactor>
</comment>
<feature type="region of interest" description="Disordered" evidence="5">
    <location>
        <begin position="1"/>
        <end position="65"/>
    </location>
</feature>
<dbReference type="PROSITE" id="PS51462">
    <property type="entry name" value="NUDIX"/>
    <property type="match status" value="1"/>
</dbReference>
<dbReference type="Proteomes" id="UP001044222">
    <property type="component" value="Unassembled WGS sequence"/>
</dbReference>
<keyword evidence="4" id="KW-0460">Magnesium</keyword>
<dbReference type="InterPro" id="IPR000086">
    <property type="entry name" value="NUDIX_hydrolase_dom"/>
</dbReference>
<feature type="domain" description="Nudix hydrolase" evidence="6">
    <location>
        <begin position="99"/>
        <end position="262"/>
    </location>
</feature>
<evidence type="ECO:0000256" key="1">
    <source>
        <dbReference type="ARBA" id="ARBA00001946"/>
    </source>
</evidence>
<evidence type="ECO:0000256" key="4">
    <source>
        <dbReference type="ARBA" id="ARBA00022842"/>
    </source>
</evidence>
<dbReference type="CDD" id="cd02883">
    <property type="entry name" value="NUDIX_Hydrolase"/>
    <property type="match status" value="1"/>
</dbReference>
<proteinExistence type="predicted"/>
<gene>
    <name evidence="7" type="ORF">ANANG_G00069410</name>
</gene>
<organism evidence="7 8">
    <name type="scientific">Anguilla anguilla</name>
    <name type="common">European freshwater eel</name>
    <name type="synonym">Muraena anguilla</name>
    <dbReference type="NCBI Taxonomy" id="7936"/>
    <lineage>
        <taxon>Eukaryota</taxon>
        <taxon>Metazoa</taxon>
        <taxon>Chordata</taxon>
        <taxon>Craniata</taxon>
        <taxon>Vertebrata</taxon>
        <taxon>Euteleostomi</taxon>
        <taxon>Actinopterygii</taxon>
        <taxon>Neopterygii</taxon>
        <taxon>Teleostei</taxon>
        <taxon>Anguilliformes</taxon>
        <taxon>Anguillidae</taxon>
        <taxon>Anguilla</taxon>
    </lineage>
</organism>
<protein>
    <recommendedName>
        <fullName evidence="6">Nudix hydrolase domain-containing protein</fullName>
    </recommendedName>
</protein>
<dbReference type="InterPro" id="IPR015797">
    <property type="entry name" value="NUDIX_hydrolase-like_dom_sf"/>
</dbReference>
<dbReference type="EMBL" id="JAFIRN010000003">
    <property type="protein sequence ID" value="KAG5853089.1"/>
    <property type="molecule type" value="Genomic_DNA"/>
</dbReference>
<keyword evidence="8" id="KW-1185">Reference proteome</keyword>
<dbReference type="PANTHER" id="PTHR31835">
    <property type="entry name" value="URIDINE DIPHOSPHATE GLUCOSE PYROPHOSPHATASE"/>
    <property type="match status" value="1"/>
</dbReference>
<evidence type="ECO:0000256" key="3">
    <source>
        <dbReference type="ARBA" id="ARBA00022801"/>
    </source>
</evidence>
<dbReference type="SUPFAM" id="SSF55811">
    <property type="entry name" value="Nudix"/>
    <property type="match status" value="1"/>
</dbReference>
<evidence type="ECO:0000313" key="7">
    <source>
        <dbReference type="EMBL" id="KAG5853089.1"/>
    </source>
</evidence>
<dbReference type="FunFam" id="3.90.79.10:FF:000087">
    <property type="entry name" value="Nudix (nucleoside diphosphate linked moiety X)-type motif 22"/>
    <property type="match status" value="1"/>
</dbReference>
<dbReference type="InterPro" id="IPR055295">
    <property type="entry name" value="NUDT22/NUDT9-like"/>
</dbReference>
<dbReference type="Gene3D" id="3.90.79.10">
    <property type="entry name" value="Nucleoside Triphosphate Pyrophosphohydrolase"/>
    <property type="match status" value="1"/>
</dbReference>
<dbReference type="GO" id="GO:0046872">
    <property type="term" value="F:metal ion binding"/>
    <property type="evidence" value="ECO:0007669"/>
    <property type="project" value="UniProtKB-KW"/>
</dbReference>
<evidence type="ECO:0000256" key="2">
    <source>
        <dbReference type="ARBA" id="ARBA00022723"/>
    </source>
</evidence>
<reference evidence="7" key="1">
    <citation type="submission" date="2021-01" db="EMBL/GenBank/DDBJ databases">
        <title>A chromosome-scale assembly of European eel, Anguilla anguilla.</title>
        <authorList>
            <person name="Henkel C."/>
            <person name="Jong-Raadsen S.A."/>
            <person name="Dufour S."/>
            <person name="Weltzien F.-A."/>
            <person name="Palstra A.P."/>
            <person name="Pelster B."/>
            <person name="Spaink H.P."/>
            <person name="Van Den Thillart G.E."/>
            <person name="Jansen H."/>
            <person name="Zahm M."/>
            <person name="Klopp C."/>
            <person name="Cedric C."/>
            <person name="Louis A."/>
            <person name="Berthelot C."/>
            <person name="Parey E."/>
            <person name="Roest Crollius H."/>
            <person name="Montfort J."/>
            <person name="Robinson-Rechavi M."/>
            <person name="Bucao C."/>
            <person name="Bouchez O."/>
            <person name="Gislard M."/>
            <person name="Lluch J."/>
            <person name="Milhes M."/>
            <person name="Lampietro C."/>
            <person name="Lopez Roques C."/>
            <person name="Donnadieu C."/>
            <person name="Braasch I."/>
            <person name="Desvignes T."/>
            <person name="Postlethwait J."/>
            <person name="Bobe J."/>
            <person name="Guiguen Y."/>
            <person name="Dirks R."/>
        </authorList>
    </citation>
    <scope>NUCLEOTIDE SEQUENCE</scope>
    <source>
        <strain evidence="7">Tag_6206</strain>
        <tissue evidence="7">Liver</tissue>
    </source>
</reference>
<sequence>MRSTRNTVHSERHRVTCRLGETRTTPPKQRNKLFQLPQRQAGDVPTGTERNGESRTRPPDPAARPHLLQRLPGHQLVQGVGALMRRGAAEFGDPHALLAQPLGVGGVLRTADGLLVLLRRSQRVAEAAGLLDIPGGHPEPKAVCQGVSEDSIQVEQLTESAVVRELFSSICMEIRDEVNIPLSTLSEPVLLGIALNHTSAGRPSAEFYISCSLSSEEVKKFYWQGGPEAHESTDIVFLSEEEMMQLDDCAPLWKELCPSAKGAVMLYRLVLPDILNVSTDK</sequence>